<evidence type="ECO:0000313" key="2">
    <source>
        <dbReference type="EMBL" id="EQD36493.1"/>
    </source>
</evidence>
<dbReference type="AlphaFoldDB" id="T0YTJ4"/>
<dbReference type="GO" id="GO:0008289">
    <property type="term" value="F:lipid binding"/>
    <property type="evidence" value="ECO:0007669"/>
    <property type="project" value="UniProtKB-KW"/>
</dbReference>
<protein>
    <submittedName>
        <fullName evidence="2">DegV family protein</fullName>
    </submittedName>
</protein>
<evidence type="ECO:0000256" key="1">
    <source>
        <dbReference type="ARBA" id="ARBA00023121"/>
    </source>
</evidence>
<accession>T0YTJ4</accession>
<comment type="caution">
    <text evidence="2">The sequence shown here is derived from an EMBL/GenBank/DDBJ whole genome shotgun (WGS) entry which is preliminary data.</text>
</comment>
<dbReference type="PANTHER" id="PTHR33434:SF2">
    <property type="entry name" value="FATTY ACID-BINDING PROTEIN TM_1468"/>
    <property type="match status" value="1"/>
</dbReference>
<name>T0YTJ4_9ZZZZ</name>
<gene>
    <name evidence="2" type="ORF">B1B_16497</name>
</gene>
<dbReference type="SUPFAM" id="SSF82549">
    <property type="entry name" value="DAK1/DegV-like"/>
    <property type="match status" value="1"/>
</dbReference>
<dbReference type="PROSITE" id="PS51482">
    <property type="entry name" value="DEGV"/>
    <property type="match status" value="1"/>
</dbReference>
<dbReference type="EMBL" id="AUZY01010975">
    <property type="protein sequence ID" value="EQD36493.1"/>
    <property type="molecule type" value="Genomic_DNA"/>
</dbReference>
<proteinExistence type="predicted"/>
<dbReference type="InterPro" id="IPR050270">
    <property type="entry name" value="DegV_domain_contain"/>
</dbReference>
<dbReference type="Gene3D" id="3.40.50.10170">
    <property type="match status" value="1"/>
</dbReference>
<dbReference type="Gene3D" id="3.30.1180.10">
    <property type="match status" value="1"/>
</dbReference>
<dbReference type="PANTHER" id="PTHR33434">
    <property type="entry name" value="DEGV DOMAIN-CONTAINING PROTEIN DR_1986-RELATED"/>
    <property type="match status" value="1"/>
</dbReference>
<reference evidence="2" key="2">
    <citation type="journal article" date="2014" name="ISME J.">
        <title>Microbial stratification in low pH oxic and suboxic macroscopic growths along an acid mine drainage.</title>
        <authorList>
            <person name="Mendez-Garcia C."/>
            <person name="Mesa V."/>
            <person name="Sprenger R.R."/>
            <person name="Richter M."/>
            <person name="Diez M.S."/>
            <person name="Solano J."/>
            <person name="Bargiela R."/>
            <person name="Golyshina O.V."/>
            <person name="Manteca A."/>
            <person name="Ramos J.L."/>
            <person name="Gallego J.R."/>
            <person name="Llorente I."/>
            <person name="Martins Dos Santos V.A."/>
            <person name="Jensen O.N."/>
            <person name="Pelaez A.I."/>
            <person name="Sanchez J."/>
            <person name="Ferrer M."/>
        </authorList>
    </citation>
    <scope>NUCLEOTIDE SEQUENCE</scope>
</reference>
<organism evidence="2">
    <name type="scientific">mine drainage metagenome</name>
    <dbReference type="NCBI Taxonomy" id="410659"/>
    <lineage>
        <taxon>unclassified sequences</taxon>
        <taxon>metagenomes</taxon>
        <taxon>ecological metagenomes</taxon>
    </lineage>
</organism>
<dbReference type="InterPro" id="IPR003797">
    <property type="entry name" value="DegV"/>
</dbReference>
<keyword evidence="1" id="KW-0446">Lipid-binding</keyword>
<dbReference type="Pfam" id="PF02645">
    <property type="entry name" value="DegV"/>
    <property type="match status" value="1"/>
</dbReference>
<dbReference type="InterPro" id="IPR043168">
    <property type="entry name" value="DegV_C"/>
</dbReference>
<sequence>MTDAACDLPANFIGPGRIEILPVNLHVGTQMFVDSRNEAQTLRFYRMYLGRHDHLAITKPLPPKEIADLFLNDWVKRYDRILVLTVTSARSEIYKNTSEASYTILRDYKKVRAQANLSEPFLMRVFDSHTLFTGQGLMAFEALRLRDVGRQGFDVIRRQLESIHPKIRAYFLPNDVYYVYNRAKLRGEESVNWLTYQIGSMLDVKPIIQMVEGATEIVARPKGFNGGLDWMFAKARSEIERGLSIKAICMSYGGELDEIKQLTPYQEFVKFAHERKVATALALMSVTAGIYVGRGGFSMAYAVA</sequence>
<reference evidence="2" key="1">
    <citation type="submission" date="2013-08" db="EMBL/GenBank/DDBJ databases">
        <authorList>
            <person name="Mendez C."/>
            <person name="Richter M."/>
            <person name="Ferrer M."/>
            <person name="Sanchez J."/>
        </authorList>
    </citation>
    <scope>NUCLEOTIDE SEQUENCE</scope>
</reference>